<dbReference type="Pfam" id="PF26238">
    <property type="entry name" value="DUF8054_M"/>
    <property type="match status" value="1"/>
</dbReference>
<evidence type="ECO:0000259" key="2">
    <source>
        <dbReference type="Pfam" id="PF26238"/>
    </source>
</evidence>
<sequence>MSNGSAAERIKYRQENAVDPEEFLLDLGIVELTEDGENLQFTVEFADRLEEQLEQVRADGVDTDDIATMFGADESDVSVPDRSYTAYKTDYMVRSWPSEGALQLDVATDRELRAETDQWDDVPVRQRYRLLQSLRSFLDECLFCSGPISSTDRTVESCCGDMTVFAVGCDDCDRRFLEFSADAIAES</sequence>
<dbReference type="InterPro" id="IPR058775">
    <property type="entry name" value="DUF8054_M"/>
</dbReference>
<reference evidence="4" key="1">
    <citation type="submission" date="2016-10" db="EMBL/GenBank/DDBJ databases">
        <authorList>
            <person name="Varghese N."/>
            <person name="Submissions S."/>
        </authorList>
    </citation>
    <scope>NUCLEOTIDE SEQUENCE [LARGE SCALE GENOMIC DNA]</scope>
    <source>
        <strain evidence="4">DSM 24767</strain>
    </source>
</reference>
<evidence type="ECO:0000313" key="3">
    <source>
        <dbReference type="EMBL" id="SDQ36506.1"/>
    </source>
</evidence>
<dbReference type="RefSeq" id="WP_090377180.1">
    <property type="nucleotide sequence ID" value="NZ_FNLC01000001.1"/>
</dbReference>
<evidence type="ECO:0000313" key="4">
    <source>
        <dbReference type="Proteomes" id="UP000198848"/>
    </source>
</evidence>
<dbReference type="OrthoDB" id="292134at2157"/>
<organism evidence="3 4">
    <name type="scientific">Natronobacterium texcoconense</name>
    <dbReference type="NCBI Taxonomy" id="1095778"/>
    <lineage>
        <taxon>Archaea</taxon>
        <taxon>Methanobacteriati</taxon>
        <taxon>Methanobacteriota</taxon>
        <taxon>Stenosarchaea group</taxon>
        <taxon>Halobacteria</taxon>
        <taxon>Halobacteriales</taxon>
        <taxon>Natrialbaceae</taxon>
        <taxon>Natronobacterium</taxon>
    </lineage>
</organism>
<evidence type="ECO:0000259" key="1">
    <source>
        <dbReference type="Pfam" id="PF26237"/>
    </source>
</evidence>
<protein>
    <submittedName>
        <fullName evidence="3">Uncharacterized protein</fullName>
    </submittedName>
</protein>
<dbReference type="EMBL" id="FNLC01000001">
    <property type="protein sequence ID" value="SDQ36506.1"/>
    <property type="molecule type" value="Genomic_DNA"/>
</dbReference>
<dbReference type="AlphaFoldDB" id="A0A1H1AB48"/>
<dbReference type="InterPro" id="IPR058675">
    <property type="entry name" value="DUF8054_C"/>
</dbReference>
<gene>
    <name evidence="3" type="ORF">SAMN04489842_0620</name>
</gene>
<dbReference type="Proteomes" id="UP000198848">
    <property type="component" value="Unassembled WGS sequence"/>
</dbReference>
<proteinExistence type="predicted"/>
<keyword evidence="4" id="KW-1185">Reference proteome</keyword>
<name>A0A1H1AB48_NATTX</name>
<dbReference type="Pfam" id="PF26237">
    <property type="entry name" value="DUF8054_C"/>
    <property type="match status" value="1"/>
</dbReference>
<dbReference type="STRING" id="1095778.SAMN04489842_0620"/>
<feature type="domain" description="DUF8054" evidence="2">
    <location>
        <begin position="19"/>
        <end position="136"/>
    </location>
</feature>
<accession>A0A1H1AB48</accession>
<feature type="domain" description="DUF8054" evidence="1">
    <location>
        <begin position="139"/>
        <end position="179"/>
    </location>
</feature>